<dbReference type="EMBL" id="CP146203">
    <property type="protein sequence ID" value="XBH22905.1"/>
    <property type="molecule type" value="Genomic_DNA"/>
</dbReference>
<gene>
    <name evidence="1" type="ORF">V5R04_06740</name>
</gene>
<evidence type="ECO:0000313" key="1">
    <source>
        <dbReference type="EMBL" id="XBH22905.1"/>
    </source>
</evidence>
<organism evidence="1">
    <name type="scientific">Jonesiaceae bacterium BS-20</name>
    <dbReference type="NCBI Taxonomy" id="3120821"/>
    <lineage>
        <taxon>Bacteria</taxon>
        <taxon>Bacillati</taxon>
        <taxon>Actinomycetota</taxon>
        <taxon>Actinomycetes</taxon>
        <taxon>Micrococcales</taxon>
        <taxon>Jonesiaceae</taxon>
    </lineage>
</organism>
<accession>A0AAU7E059</accession>
<proteinExistence type="predicted"/>
<sequence>MTITMIAPPITPDPPRHIVLDRHLHQDSAITTITLMTGGPHPDALLAIASVAMPQLDGVPAGHLEAYCARAYNTLAVNQMPGSAQLEAHFAVSASTMFTAAEHAAFIRGRTYIDALIKDLASGALLGAFATTDWKLP</sequence>
<protein>
    <submittedName>
        <fullName evidence="1">Uncharacterized protein</fullName>
    </submittedName>
</protein>
<dbReference type="AlphaFoldDB" id="A0AAU7E059"/>
<reference evidence="1" key="1">
    <citation type="submission" date="2024-02" db="EMBL/GenBank/DDBJ databases">
        <title>Tomenella chthoni gen. nov. sp. nov., a member of the family Jonesiaceae isolated from bat guano.</title>
        <authorList>
            <person name="Miller S.L."/>
            <person name="King J."/>
            <person name="Sankaranarayanan K."/>
            <person name="Lawson P.A."/>
        </authorList>
    </citation>
    <scope>NUCLEOTIDE SEQUENCE</scope>
    <source>
        <strain evidence="1">BS-20</strain>
    </source>
</reference>
<name>A0AAU7E059_9MICO</name>